<feature type="compositionally biased region" description="Acidic residues" evidence="5">
    <location>
        <begin position="1067"/>
        <end position="1079"/>
    </location>
</feature>
<evidence type="ECO:0000313" key="8">
    <source>
        <dbReference type="Proteomes" id="UP000199062"/>
    </source>
</evidence>
<dbReference type="PROSITE" id="PS00018">
    <property type="entry name" value="EF_HAND_1"/>
    <property type="match status" value="1"/>
</dbReference>
<feature type="region of interest" description="Disordered" evidence="5">
    <location>
        <begin position="1031"/>
        <end position="1099"/>
    </location>
</feature>
<feature type="compositionally biased region" description="Polar residues" evidence="5">
    <location>
        <begin position="1031"/>
        <end position="1043"/>
    </location>
</feature>
<feature type="region of interest" description="Disordered" evidence="5">
    <location>
        <begin position="972"/>
        <end position="1011"/>
    </location>
</feature>
<keyword evidence="2" id="KW-0964">Secreted</keyword>
<comment type="subcellular location">
    <subcellularLocation>
        <location evidence="1">Secreted</location>
    </subcellularLocation>
</comment>
<dbReference type="PROSITE" id="PS50234">
    <property type="entry name" value="VWFA"/>
    <property type="match status" value="1"/>
</dbReference>
<keyword evidence="8" id="KW-1185">Reference proteome</keyword>
<feature type="domain" description="VWFA" evidence="6">
    <location>
        <begin position="713"/>
        <end position="875"/>
    </location>
</feature>
<dbReference type="InterPro" id="IPR059100">
    <property type="entry name" value="TSP3_bac"/>
</dbReference>
<dbReference type="SUPFAM" id="SSF53300">
    <property type="entry name" value="vWA-like"/>
    <property type="match status" value="1"/>
</dbReference>
<dbReference type="Gene3D" id="3.40.50.410">
    <property type="entry name" value="von Willebrand factor, type A domain"/>
    <property type="match status" value="1"/>
</dbReference>
<evidence type="ECO:0000256" key="3">
    <source>
        <dbReference type="ARBA" id="ARBA00022729"/>
    </source>
</evidence>
<dbReference type="Proteomes" id="UP000199062">
    <property type="component" value="Unassembled WGS sequence"/>
</dbReference>
<feature type="compositionally biased region" description="Basic and acidic residues" evidence="5">
    <location>
        <begin position="511"/>
        <end position="524"/>
    </location>
</feature>
<feature type="region of interest" description="Disordered" evidence="5">
    <location>
        <begin position="317"/>
        <end position="593"/>
    </location>
</feature>
<evidence type="ECO:0000256" key="4">
    <source>
        <dbReference type="ARBA" id="ARBA00022837"/>
    </source>
</evidence>
<keyword evidence="3" id="KW-0732">Signal</keyword>
<keyword evidence="4" id="KW-0106">Calcium</keyword>
<dbReference type="SMART" id="SM00327">
    <property type="entry name" value="VWA"/>
    <property type="match status" value="1"/>
</dbReference>
<dbReference type="RefSeq" id="WP_089816267.1">
    <property type="nucleotide sequence ID" value="NZ_FOZK01000002.1"/>
</dbReference>
<dbReference type="PANTHER" id="PTHR37467">
    <property type="entry name" value="EXPORTED CALCIUM-BINDING GLYCOPROTEIN-RELATED"/>
    <property type="match status" value="1"/>
</dbReference>
<dbReference type="InterPro" id="IPR002035">
    <property type="entry name" value="VWF_A"/>
</dbReference>
<name>A0A1I6L3J8_9EURY</name>
<feature type="compositionally biased region" description="Acidic residues" evidence="5">
    <location>
        <begin position="532"/>
        <end position="542"/>
    </location>
</feature>
<dbReference type="Pfam" id="PF18884">
    <property type="entry name" value="TSP3_bac"/>
    <property type="match status" value="5"/>
</dbReference>
<gene>
    <name evidence="7" type="ORF">SAMN05216559_1956</name>
</gene>
<organism evidence="7 8">
    <name type="scientific">Halomicrobium zhouii</name>
    <dbReference type="NCBI Taxonomy" id="767519"/>
    <lineage>
        <taxon>Archaea</taxon>
        <taxon>Methanobacteriati</taxon>
        <taxon>Methanobacteriota</taxon>
        <taxon>Stenosarchaea group</taxon>
        <taxon>Halobacteria</taxon>
        <taxon>Halobacteriales</taxon>
        <taxon>Haloarculaceae</taxon>
        <taxon>Halomicrobium</taxon>
    </lineage>
</organism>
<evidence type="ECO:0000256" key="5">
    <source>
        <dbReference type="SAM" id="MobiDB-lite"/>
    </source>
</evidence>
<dbReference type="STRING" id="767519.SAMN05216559_1956"/>
<evidence type="ECO:0000313" key="7">
    <source>
        <dbReference type="EMBL" id="SFR98007.1"/>
    </source>
</evidence>
<reference evidence="7 8" key="1">
    <citation type="submission" date="2016-10" db="EMBL/GenBank/DDBJ databases">
        <authorList>
            <person name="de Groot N.N."/>
        </authorList>
    </citation>
    <scope>NUCLEOTIDE SEQUENCE [LARGE SCALE GENOMIC DNA]</scope>
    <source>
        <strain evidence="7 8">CGMCC 1.10457</strain>
    </source>
</reference>
<feature type="compositionally biased region" description="Acidic residues" evidence="5">
    <location>
        <begin position="478"/>
        <end position="494"/>
    </location>
</feature>
<feature type="region of interest" description="Disordered" evidence="5">
    <location>
        <begin position="902"/>
        <end position="922"/>
    </location>
</feature>
<dbReference type="PANTHER" id="PTHR37467:SF1">
    <property type="entry name" value="EXPORTED CALCIUM-BINDING GLYCOPROTEIN"/>
    <property type="match status" value="1"/>
</dbReference>
<protein>
    <submittedName>
        <fullName evidence="7">von Willebrand factor type A domain-containing protein</fullName>
    </submittedName>
</protein>
<feature type="compositionally biased region" description="Basic and acidic residues" evidence="5">
    <location>
        <begin position="329"/>
        <end position="365"/>
    </location>
</feature>
<sequence>MGGDANSIAGASNQLLAVALAVLLLTGTVTPVIAVETDQSGVVGGLGEAGNVQAANGTVLGTEAANTLFEGSPSLQKTWARTLVLNGTHAHGHNRESLEHLNRSLAHTRGPKTVANASAFEHDAAAVESLELHGDQRRQEMDVLAAELVVSADNETAAERIEHAQWALNRTRDRLHTGTEKSSAAHIRNAERAHQRAAKHLDGAAADDMEARAAAIRQYRVAWKQATKALNRIDAATDPVVVIDTRGDPQRNGSEPLTGELRGHVVDADSSDLSNATVTVGDERTKTVPINGTGTHANATFAVNVTLEDRITRVNVSVEESGASHRKSGRPDHAGNKGNSENKDKKDKGEKDKGEKNRGKPDHARGGGSNGHAAPNDGAGNVGYDVVRFDGDGLPDTFETEVLHTDPQDPDSDSPKVAADVGDNGVIDGLEDFDGDNVTNYHEGRFGTDPFASDTDGDRLPDRFEIQYGALDPRQADTNDDGVRDDEWDVDDDGLTNRQEYEAGTNPQVADADRDGLNDSRELEFGTNATDPDTDDDGLLDGEEVRLGTDPLSPDSDGDGVVDGDATYTTTTSNETLGVNVSLSGGGDVASGVTVENGSQEMFERDQIRDAQVSSIVDLESERSFDSANVTFSYDESELGETNESDLVVFRYNESLNLFEPLNSSVDAANDTVTGETEQFSRFVVFDVRNWAANYAAERPEESAGEDEIQPIDVTFIIDSSGSMSGNDPQEFRKQAAKEFVGALVDGDRAGVVDFDGDAHVDQELTTDFGKVNVSIERLDANGGTNIGAGVGAANEHFADRSNDSRAQFAVLLTDGQGSGGRAEAETAAERGTTIYTIGFGGADGNKLQDIAQTTGGNYTYVDSASDLPDVFSRVADDIGAQDTDGDTIPDVAERRGVPTSLGLVQTDPYNDDTDGDGLSDREELGRATSFEELTERLDPNSDASAVERRQARSIVRTMTEAGYNLSNVSTNIYLDPTSDPTERDTDGDGVDDYTETTEPTEVLWTADRDATRRVLEEGEPDADAIDAAYETNSVYSDPWQSDTDGDGLNDSRERALATDPTRADTDGDGIDDETEVEGTGDPTLYDVRPPDIETDESGYYIPKESLDTTYWVQVRIEDDAGVASASLVKGDSVEMTREFDEDDPYLTDDGTTALGTLEYTDKALTTEEVDTSSVESTFVSFGSAAVDAVGDVSETVGDVTLGATVYVRSTDANDNSRRVVGVQRENFYGAIAGELYTGTIFDHGTAGSFGLVSGFSASLGVVFADLATFIEDPTAFVDGMAAMWNIVSEQGFDVLGPLIDGLIHQFEQKQAQNNPYGSLEEKEHPALYDTYERNWYKGYAIGFVSKLVLSAGVGKAAKTAIKQTDTAGDIADRLADTRALRALSRMSDAKEAGKARVAARILLASDDASEAVISQADTAGAAVRLWRVQRGMDADVDALPEARQAELGRMLARGDADTRSAARRLDQDALDDLTRLDVGPRVRAGLAPKYAELDANRRAELGKIIRIKGDSAAAGGARLDDASLRTVIDADYTTRQRADVLETVDDANIHTLGETPDGRDLAVRYLTRSGGSDGDVLRANVCNSPCDSIADSVTGLDLSDDQEEYLLANLDAYDRRQSGHTRSVSDVESDLERLAREDVDGLREAIEHGTRNKNDPVEITHDDLSALQGLDGEVDAATNILDNERTVIKSLDNDIDTSKGTTDVDIDLEDGTGIEVKNRDYTEIPEYAKDSEIDELTTKMEKYAEVRDDIVIATKGDPQSSDVLQSVKENIESDYPDAEIQIMHIDDLDSL</sequence>
<accession>A0A1I6L3J8</accession>
<proteinExistence type="predicted"/>
<dbReference type="InterPro" id="IPR053180">
    <property type="entry name" value="Ca-binding_acidic-repeat"/>
</dbReference>
<evidence type="ECO:0000256" key="1">
    <source>
        <dbReference type="ARBA" id="ARBA00004613"/>
    </source>
</evidence>
<feature type="compositionally biased region" description="Basic and acidic residues" evidence="5">
    <location>
        <begin position="1050"/>
        <end position="1066"/>
    </location>
</feature>
<feature type="region of interest" description="Disordered" evidence="5">
    <location>
        <begin position="172"/>
        <end position="192"/>
    </location>
</feature>
<evidence type="ECO:0000259" key="6">
    <source>
        <dbReference type="PROSITE" id="PS50234"/>
    </source>
</evidence>
<dbReference type="Pfam" id="PF00092">
    <property type="entry name" value="VWA"/>
    <property type="match status" value="1"/>
</dbReference>
<evidence type="ECO:0000256" key="2">
    <source>
        <dbReference type="ARBA" id="ARBA00022525"/>
    </source>
</evidence>
<dbReference type="OrthoDB" id="253253at2157"/>
<dbReference type="EMBL" id="FOZK01000002">
    <property type="protein sequence ID" value="SFR98007.1"/>
    <property type="molecule type" value="Genomic_DNA"/>
</dbReference>
<feature type="compositionally biased region" description="Low complexity" evidence="5">
    <location>
        <begin position="563"/>
        <end position="573"/>
    </location>
</feature>
<feature type="compositionally biased region" description="Basic and acidic residues" evidence="5">
    <location>
        <begin position="456"/>
        <end position="465"/>
    </location>
</feature>
<dbReference type="InterPro" id="IPR036465">
    <property type="entry name" value="vWFA_dom_sf"/>
</dbReference>
<feature type="compositionally biased region" description="Polar residues" evidence="5">
    <location>
        <begin position="574"/>
        <end position="583"/>
    </location>
</feature>
<dbReference type="InterPro" id="IPR018247">
    <property type="entry name" value="EF_Hand_1_Ca_BS"/>
</dbReference>